<gene>
    <name evidence="1" type="ORF">GS601_10370</name>
</gene>
<evidence type="ECO:0000313" key="1">
    <source>
        <dbReference type="EMBL" id="NDJ17689.1"/>
    </source>
</evidence>
<keyword evidence="2" id="KW-1185">Reference proteome</keyword>
<dbReference type="EMBL" id="WVIE01000010">
    <property type="protein sequence ID" value="NDJ17689.1"/>
    <property type="molecule type" value="Genomic_DNA"/>
</dbReference>
<dbReference type="RefSeq" id="WP_162423209.1">
    <property type="nucleotide sequence ID" value="NZ_WVIE01000010.1"/>
</dbReference>
<evidence type="ECO:0000313" key="2">
    <source>
        <dbReference type="Proteomes" id="UP000646053"/>
    </source>
</evidence>
<sequence length="201" mass="22188">MSKEASRSNRPTQVEQDLLNALLKAEGVIVNGDEFELLDEPQSNITYPWNPADPASEAFFNQLEQDLVLALSDSEVAERSQAFSRHIDQLFSATSLQTSLAHKFANVPQELLNAIARQAQQVAQTTTTLADQLVQCVQDVLPQWAEDDLRVLARPLAYAMRGDEAASSLPSATWDDLSETEQARMSLAIARYAIDLEAGKK</sequence>
<organism evidence="1 2">
    <name type="scientific">Myxacorys almedinensis A</name>
    <dbReference type="NCBI Taxonomy" id="2690445"/>
    <lineage>
        <taxon>Bacteria</taxon>
        <taxon>Bacillati</taxon>
        <taxon>Cyanobacteriota</taxon>
        <taxon>Cyanophyceae</taxon>
        <taxon>Leptolyngbyales</taxon>
        <taxon>Leptolyngbyaceae</taxon>
        <taxon>Myxacorys</taxon>
        <taxon>Myxacorys almedinensis</taxon>
    </lineage>
</organism>
<reference evidence="1" key="1">
    <citation type="submission" date="2019-12" db="EMBL/GenBank/DDBJ databases">
        <title>High-Quality draft genome sequences of three cyanobacteria isolated from the limestone walls of the Old Cathedral of Coimbra.</title>
        <authorList>
            <person name="Tiago I."/>
            <person name="Soares F."/>
            <person name="Portugal A."/>
        </authorList>
    </citation>
    <scope>NUCLEOTIDE SEQUENCE</scope>
    <source>
        <strain evidence="1">A</strain>
    </source>
</reference>
<dbReference type="Proteomes" id="UP000646053">
    <property type="component" value="Unassembled WGS sequence"/>
</dbReference>
<dbReference type="AlphaFoldDB" id="A0A8J8CIG5"/>
<protein>
    <submittedName>
        <fullName evidence="1">Uncharacterized protein</fullName>
    </submittedName>
</protein>
<accession>A0A8J8CIG5</accession>
<proteinExistence type="predicted"/>
<comment type="caution">
    <text evidence="1">The sequence shown here is derived from an EMBL/GenBank/DDBJ whole genome shotgun (WGS) entry which is preliminary data.</text>
</comment>
<name>A0A8J8CIG5_9CYAN</name>